<evidence type="ECO:0000259" key="4">
    <source>
        <dbReference type="PROSITE" id="PS50995"/>
    </source>
</evidence>
<dbReference type="Proteomes" id="UP000746751">
    <property type="component" value="Unassembled WGS sequence"/>
</dbReference>
<keyword evidence="1" id="KW-0805">Transcription regulation</keyword>
<dbReference type="InterPro" id="IPR000835">
    <property type="entry name" value="HTH_MarR-typ"/>
</dbReference>
<accession>A0A921ITL8</accession>
<name>A0A921ITL8_9ACTN</name>
<dbReference type="Gene3D" id="1.10.10.10">
    <property type="entry name" value="Winged helix-like DNA-binding domain superfamily/Winged helix DNA-binding domain"/>
    <property type="match status" value="1"/>
</dbReference>
<dbReference type="SUPFAM" id="SSF46785">
    <property type="entry name" value="Winged helix' DNA-binding domain"/>
    <property type="match status" value="1"/>
</dbReference>
<feature type="domain" description="HTH marR-type" evidence="4">
    <location>
        <begin position="1"/>
        <end position="108"/>
    </location>
</feature>
<dbReference type="PANTHER" id="PTHR35790:SF4">
    <property type="entry name" value="HTH-TYPE TRANSCRIPTIONAL REGULATOR PCHR"/>
    <property type="match status" value="1"/>
</dbReference>
<dbReference type="SMART" id="SM00347">
    <property type="entry name" value="HTH_MARR"/>
    <property type="match status" value="1"/>
</dbReference>
<proteinExistence type="predicted"/>
<dbReference type="PROSITE" id="PS50995">
    <property type="entry name" value="HTH_MARR_2"/>
    <property type="match status" value="1"/>
</dbReference>
<comment type="caution">
    <text evidence="5">The sequence shown here is derived from an EMBL/GenBank/DDBJ whole genome shotgun (WGS) entry which is preliminary data.</text>
</comment>
<evidence type="ECO:0000256" key="3">
    <source>
        <dbReference type="ARBA" id="ARBA00023163"/>
    </source>
</evidence>
<gene>
    <name evidence="5" type="ORF">K8U80_09485</name>
</gene>
<dbReference type="EMBL" id="DYVF01000055">
    <property type="protein sequence ID" value="HJG31605.1"/>
    <property type="molecule type" value="Genomic_DNA"/>
</dbReference>
<dbReference type="PANTHER" id="PTHR35790">
    <property type="entry name" value="HTH-TYPE TRANSCRIPTIONAL REGULATOR PCHR"/>
    <property type="match status" value="1"/>
</dbReference>
<evidence type="ECO:0000256" key="1">
    <source>
        <dbReference type="ARBA" id="ARBA00023015"/>
    </source>
</evidence>
<dbReference type="InterPro" id="IPR036388">
    <property type="entry name" value="WH-like_DNA-bd_sf"/>
</dbReference>
<dbReference type="GO" id="GO:0003677">
    <property type="term" value="F:DNA binding"/>
    <property type="evidence" value="ECO:0007669"/>
    <property type="project" value="UniProtKB-KW"/>
</dbReference>
<reference evidence="5" key="2">
    <citation type="submission" date="2021-09" db="EMBL/GenBank/DDBJ databases">
        <authorList>
            <person name="Gilroy R."/>
        </authorList>
    </citation>
    <scope>NUCLEOTIDE SEQUENCE</scope>
    <source>
        <strain evidence="5">ChiGjej2B2-7701</strain>
    </source>
</reference>
<reference evidence="5" key="1">
    <citation type="journal article" date="2021" name="PeerJ">
        <title>Extensive microbial diversity within the chicken gut microbiome revealed by metagenomics and culture.</title>
        <authorList>
            <person name="Gilroy R."/>
            <person name="Ravi A."/>
            <person name="Getino M."/>
            <person name="Pursley I."/>
            <person name="Horton D.L."/>
            <person name="Alikhan N.F."/>
            <person name="Baker D."/>
            <person name="Gharbi K."/>
            <person name="Hall N."/>
            <person name="Watson M."/>
            <person name="Adriaenssens E.M."/>
            <person name="Foster-Nyarko E."/>
            <person name="Jarju S."/>
            <person name="Secka A."/>
            <person name="Antonio M."/>
            <person name="Oren A."/>
            <person name="Chaudhuri R.R."/>
            <person name="La Ragione R."/>
            <person name="Hildebrand F."/>
            <person name="Pallen M.J."/>
        </authorList>
    </citation>
    <scope>NUCLEOTIDE SEQUENCE</scope>
    <source>
        <strain evidence="5">ChiGjej2B2-7701</strain>
    </source>
</reference>
<dbReference type="InterPro" id="IPR052067">
    <property type="entry name" value="Metal_resp_HTH_trans_reg"/>
</dbReference>
<keyword evidence="2" id="KW-0238">DNA-binding</keyword>
<dbReference type="Pfam" id="PF12802">
    <property type="entry name" value="MarR_2"/>
    <property type="match status" value="1"/>
</dbReference>
<dbReference type="GO" id="GO:0003700">
    <property type="term" value="F:DNA-binding transcription factor activity"/>
    <property type="evidence" value="ECO:0007669"/>
    <property type="project" value="InterPro"/>
</dbReference>
<dbReference type="AlphaFoldDB" id="A0A921ITL8"/>
<evidence type="ECO:0000256" key="2">
    <source>
        <dbReference type="ARBA" id="ARBA00023125"/>
    </source>
</evidence>
<dbReference type="InterPro" id="IPR036390">
    <property type="entry name" value="WH_DNA-bd_sf"/>
</dbReference>
<evidence type="ECO:0000313" key="5">
    <source>
        <dbReference type="EMBL" id="HJG31605.1"/>
    </source>
</evidence>
<keyword evidence="3" id="KW-0804">Transcription</keyword>
<protein>
    <submittedName>
        <fullName evidence="5">MarR family transcriptional regulator</fullName>
    </submittedName>
</protein>
<organism evidence="5 6">
    <name type="scientific">Collinsella ihumii</name>
    <dbReference type="NCBI Taxonomy" id="1720204"/>
    <lineage>
        <taxon>Bacteria</taxon>
        <taxon>Bacillati</taxon>
        <taxon>Actinomycetota</taxon>
        <taxon>Coriobacteriia</taxon>
        <taxon>Coriobacteriales</taxon>
        <taxon>Coriobacteriaceae</taxon>
        <taxon>Collinsella</taxon>
    </lineage>
</organism>
<sequence length="123" mass="14256">MMEVHTLTYIEEHPGTTITELAAYWHKTKSALSQLVTWLSKQGLVEKRRRENNARVVGLFPTERGIEISREHKRFDIADIEKTNSDLLKTCSQEEIDAFYKVLGPFNGIIRHDFEINAGRRGR</sequence>
<evidence type="ECO:0000313" key="6">
    <source>
        <dbReference type="Proteomes" id="UP000746751"/>
    </source>
</evidence>